<dbReference type="InterPro" id="IPR041275">
    <property type="entry name" value="EspB_PE"/>
</dbReference>
<feature type="compositionally biased region" description="Gly residues" evidence="1">
    <location>
        <begin position="376"/>
        <end position="385"/>
    </location>
</feature>
<feature type="domain" description="ESX-1 secretion-associated protein EspB PPE" evidence="3">
    <location>
        <begin position="138"/>
        <end position="298"/>
    </location>
</feature>
<dbReference type="AlphaFoldDB" id="A0A1X0I1Z8"/>
<organism evidence="4 5">
    <name type="scientific">Mycobacterium paraseoulense</name>
    <dbReference type="NCBI Taxonomy" id="590652"/>
    <lineage>
        <taxon>Bacteria</taxon>
        <taxon>Bacillati</taxon>
        <taxon>Actinomycetota</taxon>
        <taxon>Actinomycetes</taxon>
        <taxon>Mycobacteriales</taxon>
        <taxon>Mycobacteriaceae</taxon>
        <taxon>Mycobacterium</taxon>
    </lineage>
</organism>
<evidence type="ECO:0000259" key="2">
    <source>
        <dbReference type="Pfam" id="PF18625"/>
    </source>
</evidence>
<gene>
    <name evidence="4" type="ORF">BST39_28055</name>
</gene>
<comment type="caution">
    <text evidence="4">The sequence shown here is derived from an EMBL/GenBank/DDBJ whole genome shotgun (WGS) entry which is preliminary data.</text>
</comment>
<dbReference type="InterPro" id="IPR054056">
    <property type="entry name" value="EspB_PPE"/>
</dbReference>
<feature type="domain" description="ESX-1 secretion-associated protein EspB PE" evidence="2">
    <location>
        <begin position="10"/>
        <end position="85"/>
    </location>
</feature>
<dbReference type="OrthoDB" id="4753912at2"/>
<dbReference type="Proteomes" id="UP000192513">
    <property type="component" value="Unassembled WGS sequence"/>
</dbReference>
<dbReference type="RefSeq" id="WP_083176597.1">
    <property type="nucleotide sequence ID" value="NZ_MVIE01000081.1"/>
</dbReference>
<dbReference type="EMBL" id="MVIE01000081">
    <property type="protein sequence ID" value="ORB32901.1"/>
    <property type="molecule type" value="Genomic_DNA"/>
</dbReference>
<evidence type="ECO:0000313" key="4">
    <source>
        <dbReference type="EMBL" id="ORB32901.1"/>
    </source>
</evidence>
<reference evidence="4 5" key="1">
    <citation type="submission" date="2017-02" db="EMBL/GenBank/DDBJ databases">
        <title>The new phylogeny of genus Mycobacterium.</title>
        <authorList>
            <person name="Tortoli E."/>
            <person name="Trovato A."/>
            <person name="Cirillo D.M."/>
        </authorList>
    </citation>
    <scope>NUCLEOTIDE SEQUENCE [LARGE SCALE GENOMIC DNA]</scope>
    <source>
        <strain evidence="4 5">DSM 45000</strain>
    </source>
</reference>
<sequence length="404" mass="43843">MTQTLKVEYEELIARAAELEEPLPVPPQGNPQAPCALSISLGAAKQLAMSADTIREYLAYCEREYQRLAKSLRNAAKAYEEVDEGAAEAISNSMSESAATRSAGGNDLMAANCDPNEDWGYDPLPPPPPPPPPFEYPYYEVRQAAYDIEAPDQGAAFLDFSRQWEKFQLELQQKTLDRFRPFKSWESDNQILVEQNFQEHRNYIFAMVQSCLQVSNQAKAVHDAHKKARWEHPTPYDIESCDSWYKKYMTEGDPHGYLYMIMTWYQDLQKKSEEVLGNYVREANLPLQPVIPRNPPKATRIDAPSAPGEGDGTIPGGPYDGLPGDEGGLGTPPTLPTMPPGMGGAPDKAAMDAAMKDALKGKPGMPAGAGMKPASLGGGGGGGVPGMPLQPAVDSEAAARPAGA</sequence>
<feature type="compositionally biased region" description="Gly residues" evidence="1">
    <location>
        <begin position="309"/>
        <end position="330"/>
    </location>
</feature>
<dbReference type="Pfam" id="PF21856">
    <property type="entry name" value="EspB_PPE"/>
    <property type="match status" value="1"/>
</dbReference>
<evidence type="ECO:0000256" key="1">
    <source>
        <dbReference type="SAM" id="MobiDB-lite"/>
    </source>
</evidence>
<dbReference type="STRING" id="590652.BST39_28055"/>
<dbReference type="Pfam" id="PF18625">
    <property type="entry name" value="EspB_PE"/>
    <property type="match status" value="1"/>
</dbReference>
<keyword evidence="5" id="KW-1185">Reference proteome</keyword>
<name>A0A1X0I1Z8_9MYCO</name>
<feature type="region of interest" description="Disordered" evidence="1">
    <location>
        <begin position="290"/>
        <end position="404"/>
    </location>
</feature>
<proteinExistence type="predicted"/>
<accession>A0A1X0I1Z8</accession>
<feature type="non-terminal residue" evidence="4">
    <location>
        <position position="404"/>
    </location>
</feature>
<protein>
    <submittedName>
        <fullName evidence="4">Uncharacterized protein</fullName>
    </submittedName>
</protein>
<evidence type="ECO:0000259" key="3">
    <source>
        <dbReference type="Pfam" id="PF21856"/>
    </source>
</evidence>
<evidence type="ECO:0000313" key="5">
    <source>
        <dbReference type="Proteomes" id="UP000192513"/>
    </source>
</evidence>